<evidence type="ECO:0000313" key="1">
    <source>
        <dbReference type="EMBL" id="STX45751.1"/>
    </source>
</evidence>
<organism evidence="1 2">
    <name type="scientific">Legionella gratiana</name>
    <dbReference type="NCBI Taxonomy" id="45066"/>
    <lineage>
        <taxon>Bacteria</taxon>
        <taxon>Pseudomonadati</taxon>
        <taxon>Pseudomonadota</taxon>
        <taxon>Gammaproteobacteria</taxon>
        <taxon>Legionellales</taxon>
        <taxon>Legionellaceae</taxon>
        <taxon>Legionella</taxon>
    </lineage>
</organism>
<accession>A0A378JFI5</accession>
<dbReference type="AlphaFoldDB" id="A0A378JFI5"/>
<dbReference type="Proteomes" id="UP000254476">
    <property type="component" value="Unassembled WGS sequence"/>
</dbReference>
<protein>
    <submittedName>
        <fullName evidence="1">Uncharacterized protein</fullName>
    </submittedName>
</protein>
<name>A0A378JFI5_9GAMM</name>
<gene>
    <name evidence="1" type="ORF">NCTC12388_02495</name>
</gene>
<evidence type="ECO:0000313" key="2">
    <source>
        <dbReference type="Proteomes" id="UP000254476"/>
    </source>
</evidence>
<reference evidence="1 2" key="1">
    <citation type="submission" date="2018-06" db="EMBL/GenBank/DDBJ databases">
        <authorList>
            <consortium name="Pathogen Informatics"/>
            <person name="Doyle S."/>
        </authorList>
    </citation>
    <scope>NUCLEOTIDE SEQUENCE [LARGE SCALE GENOMIC DNA]</scope>
    <source>
        <strain evidence="1 2">NCTC12388</strain>
    </source>
</reference>
<dbReference type="EMBL" id="UGOB01000001">
    <property type="protein sequence ID" value="STX45751.1"/>
    <property type="molecule type" value="Genomic_DNA"/>
</dbReference>
<proteinExistence type="predicted"/>
<sequence>MKELDLNSSKDKHIEPVIRRLYDLMKWARLY</sequence>